<name>A0A095VQ10_9GAMM</name>
<reference evidence="1" key="1">
    <citation type="submission" date="2014-12" db="EMBL/GenBank/DDBJ databases">
        <title>The draft genome of the Tatumella morbirosei type strain, LMG23360T isolated from pineapple rot.</title>
        <authorList>
            <person name="Smits T.H."/>
            <person name="Palmer M."/>
            <person name="Venter S.N."/>
            <person name="Duffy B."/>
            <person name="Steenkamp E.T."/>
            <person name="Chan W.Y."/>
            <person name="Coutinho T.A."/>
            <person name="Coetzee M.P."/>
            <person name="De Maayer P."/>
        </authorList>
    </citation>
    <scope>NUCLEOTIDE SEQUENCE [LARGE SCALE GENOMIC DNA]</scope>
    <source>
        <strain evidence="1">LMG 23360</strain>
    </source>
</reference>
<evidence type="ECO:0000313" key="1">
    <source>
        <dbReference type="EMBL" id="KGD76725.1"/>
    </source>
</evidence>
<organism evidence="1 2">
    <name type="scientific">Tatumella morbirosei</name>
    <dbReference type="NCBI Taxonomy" id="642227"/>
    <lineage>
        <taxon>Bacteria</taxon>
        <taxon>Pseudomonadati</taxon>
        <taxon>Pseudomonadota</taxon>
        <taxon>Gammaproteobacteria</taxon>
        <taxon>Enterobacterales</taxon>
        <taxon>Erwiniaceae</taxon>
        <taxon>Tatumella</taxon>
    </lineage>
</organism>
<accession>A0A095VQ10</accession>
<evidence type="ECO:0000313" key="2">
    <source>
        <dbReference type="Proteomes" id="UP000029577"/>
    </source>
</evidence>
<comment type="caution">
    <text evidence="1">The sequence shown here is derived from an EMBL/GenBank/DDBJ whole genome shotgun (WGS) entry which is preliminary data.</text>
</comment>
<protein>
    <submittedName>
        <fullName evidence="1">Uncharacterized protein</fullName>
    </submittedName>
</protein>
<dbReference type="Proteomes" id="UP000029577">
    <property type="component" value="Unassembled WGS sequence"/>
</dbReference>
<sequence length="70" mass="7244">MRYRSDSQSAPATGWVPNVPGGQMISSLARPLPAGQPVELSPAILAEPAGIGSSLTHIRLSAVCAAFDRD</sequence>
<dbReference type="RefSeq" id="WP_038017149.1">
    <property type="nucleotide sequence ID" value="NZ_JPKR02000001.1"/>
</dbReference>
<dbReference type="EMBL" id="JPKR02000001">
    <property type="protein sequence ID" value="KGD76725.1"/>
    <property type="molecule type" value="Genomic_DNA"/>
</dbReference>
<proteinExistence type="predicted"/>
<dbReference type="AlphaFoldDB" id="A0A095VQ10"/>
<gene>
    <name evidence="1" type="ORF">HA49_04355</name>
</gene>
<keyword evidence="2" id="KW-1185">Reference proteome</keyword>
<dbReference type="OrthoDB" id="9939472at2"/>
<dbReference type="STRING" id="642227.HA49_04355"/>